<dbReference type="OrthoDB" id="7206991at2"/>
<evidence type="ECO:0000313" key="2">
    <source>
        <dbReference type="EMBL" id="RRH96943.1"/>
    </source>
</evidence>
<organism evidence="2 3">
    <name type="scientific">Mesorhizobium tamadayense</name>
    <dbReference type="NCBI Taxonomy" id="425306"/>
    <lineage>
        <taxon>Bacteria</taxon>
        <taxon>Pseudomonadati</taxon>
        <taxon>Pseudomonadota</taxon>
        <taxon>Alphaproteobacteria</taxon>
        <taxon>Hyphomicrobiales</taxon>
        <taxon>Phyllobacteriaceae</taxon>
        <taxon>Mesorhizobium</taxon>
    </lineage>
</organism>
<dbReference type="EMBL" id="RQXT01000029">
    <property type="protein sequence ID" value="RRH96943.1"/>
    <property type="molecule type" value="Genomic_DNA"/>
</dbReference>
<dbReference type="Pfam" id="PF11994">
    <property type="entry name" value="DUF3489"/>
    <property type="match status" value="1"/>
</dbReference>
<dbReference type="Proteomes" id="UP000273786">
    <property type="component" value="Unassembled WGS sequence"/>
</dbReference>
<sequence length="142" mass="15258">MATLGTDQGTESDNDKLQTPPEPHEHIWDALETPPKRAKKAKSPKKKARGEAGAEPAPAKPPKAAPRAETKQSKSDLVLKKLRLTKGATIEMLMEVTGWQAHSVRGFLSAAVKKKLGLNLVSDVGKDGVRRYRIDDGAKGGA</sequence>
<name>A0A3P3FE29_9HYPH</name>
<feature type="compositionally biased region" description="Polar residues" evidence="1">
    <location>
        <begin position="1"/>
        <end position="11"/>
    </location>
</feature>
<dbReference type="InterPro" id="IPR021880">
    <property type="entry name" value="DUF3489"/>
</dbReference>
<gene>
    <name evidence="2" type="ORF">EH240_21700</name>
</gene>
<comment type="caution">
    <text evidence="2">The sequence shown here is derived from an EMBL/GenBank/DDBJ whole genome shotgun (WGS) entry which is preliminary data.</text>
</comment>
<evidence type="ECO:0000256" key="1">
    <source>
        <dbReference type="SAM" id="MobiDB-lite"/>
    </source>
</evidence>
<feature type="compositionally biased region" description="Basic residues" evidence="1">
    <location>
        <begin position="36"/>
        <end position="48"/>
    </location>
</feature>
<feature type="region of interest" description="Disordered" evidence="1">
    <location>
        <begin position="1"/>
        <end position="76"/>
    </location>
</feature>
<keyword evidence="3" id="KW-1185">Reference proteome</keyword>
<feature type="compositionally biased region" description="Basic and acidic residues" evidence="1">
    <location>
        <begin position="66"/>
        <end position="76"/>
    </location>
</feature>
<evidence type="ECO:0000313" key="3">
    <source>
        <dbReference type="Proteomes" id="UP000273786"/>
    </source>
</evidence>
<proteinExistence type="predicted"/>
<dbReference type="AlphaFoldDB" id="A0A3P3FE29"/>
<accession>A0A3P3FE29</accession>
<protein>
    <submittedName>
        <fullName evidence="2">DUF3489 domain-containing protein</fullName>
    </submittedName>
</protein>
<reference evidence="2 3" key="1">
    <citation type="submission" date="2018-11" db="EMBL/GenBank/DDBJ databases">
        <title>the genome of Mesorhizobium tamadayense DSM 28320.</title>
        <authorList>
            <person name="Gao J."/>
        </authorList>
    </citation>
    <scope>NUCLEOTIDE SEQUENCE [LARGE SCALE GENOMIC DNA]</scope>
    <source>
        <strain evidence="2 3">DSM 28320</strain>
    </source>
</reference>